<proteinExistence type="predicted"/>
<gene>
    <name evidence="1" type="ORF">E1218_19580</name>
</gene>
<reference evidence="1 2" key="1">
    <citation type="submission" date="2019-02" db="EMBL/GenBank/DDBJ databases">
        <title>Draft genome sequences of novel Actinobacteria.</title>
        <authorList>
            <person name="Sahin N."/>
            <person name="Ay H."/>
            <person name="Saygin H."/>
        </authorList>
    </citation>
    <scope>NUCLEOTIDE SEQUENCE [LARGE SCALE GENOMIC DNA]</scope>
    <source>
        <strain evidence="1 2">16K104</strain>
    </source>
</reference>
<organism evidence="1 2">
    <name type="scientific">Kribbella turkmenica</name>
    <dbReference type="NCBI Taxonomy" id="2530375"/>
    <lineage>
        <taxon>Bacteria</taxon>
        <taxon>Bacillati</taxon>
        <taxon>Actinomycetota</taxon>
        <taxon>Actinomycetes</taxon>
        <taxon>Propionibacteriales</taxon>
        <taxon>Kribbellaceae</taxon>
        <taxon>Kribbella</taxon>
    </lineage>
</organism>
<dbReference type="OrthoDB" id="3829006at2"/>
<sequence length="102" mass="10871">MTDFFAEINGHQVVNVSRMTSQGAGSEVPVCLTCGAHFATRREIEATICPAAGGARGHDLVTDPGTGLLYCTRCPLVAYDQLDARSSPTCPMPLQSWADLED</sequence>
<name>A0A4R4WWZ8_9ACTN</name>
<evidence type="ECO:0000313" key="2">
    <source>
        <dbReference type="Proteomes" id="UP000295172"/>
    </source>
</evidence>
<dbReference type="RefSeq" id="WP_132322183.1">
    <property type="nucleotide sequence ID" value="NZ_SMKR01000083.1"/>
</dbReference>
<evidence type="ECO:0000313" key="1">
    <source>
        <dbReference type="EMBL" id="TDD22304.1"/>
    </source>
</evidence>
<dbReference type="EMBL" id="SMKR01000083">
    <property type="protein sequence ID" value="TDD22304.1"/>
    <property type="molecule type" value="Genomic_DNA"/>
</dbReference>
<accession>A0A4R4WWZ8</accession>
<dbReference type="Proteomes" id="UP000295172">
    <property type="component" value="Unassembled WGS sequence"/>
</dbReference>
<protein>
    <submittedName>
        <fullName evidence="1">Uncharacterized protein</fullName>
    </submittedName>
</protein>
<dbReference type="AlphaFoldDB" id="A0A4R4WWZ8"/>
<keyword evidence="2" id="KW-1185">Reference proteome</keyword>
<comment type="caution">
    <text evidence="1">The sequence shown here is derived from an EMBL/GenBank/DDBJ whole genome shotgun (WGS) entry which is preliminary data.</text>
</comment>